<dbReference type="RefSeq" id="XP_007680251.1">
    <property type="nucleotide sequence ID" value="XM_007682061.1"/>
</dbReference>
<sequence>RTQSAAEVSHAIDTVFWHAVNGLGLLCLLCASVRFWAGSLLSPLLYSSKATITLQDHPKLATFAWTLFGTLLETLHDHTV</sequence>
<dbReference type="KEGG" id="bcom:BAUCODRAFT_142540"/>
<keyword evidence="1" id="KW-1133">Transmembrane helix</keyword>
<reference evidence="2 3" key="1">
    <citation type="journal article" date="2012" name="PLoS Pathog.">
        <title>Diverse lifestyles and strategies of plant pathogenesis encoded in the genomes of eighteen Dothideomycetes fungi.</title>
        <authorList>
            <person name="Ohm R.A."/>
            <person name="Feau N."/>
            <person name="Henrissat B."/>
            <person name="Schoch C.L."/>
            <person name="Horwitz B.A."/>
            <person name="Barry K.W."/>
            <person name="Condon B.J."/>
            <person name="Copeland A.C."/>
            <person name="Dhillon B."/>
            <person name="Glaser F."/>
            <person name="Hesse C.N."/>
            <person name="Kosti I."/>
            <person name="LaButti K."/>
            <person name="Lindquist E.A."/>
            <person name="Lucas S."/>
            <person name="Salamov A.A."/>
            <person name="Bradshaw R.E."/>
            <person name="Ciuffetti L."/>
            <person name="Hamelin R.C."/>
            <person name="Kema G.H.J."/>
            <person name="Lawrence C."/>
            <person name="Scott J.A."/>
            <person name="Spatafora J.W."/>
            <person name="Turgeon B.G."/>
            <person name="de Wit P.J.G.M."/>
            <person name="Zhong S."/>
            <person name="Goodwin S.B."/>
            <person name="Grigoriev I.V."/>
        </authorList>
    </citation>
    <scope>NUCLEOTIDE SEQUENCE [LARGE SCALE GENOMIC DNA]</scope>
    <source>
        <strain evidence="2 3">UAMH 10762</strain>
    </source>
</reference>
<name>M2N227_BAUPA</name>
<keyword evidence="1" id="KW-0472">Membrane</keyword>
<dbReference type="HOGENOM" id="CLU_2596446_0_0_1"/>
<keyword evidence="3" id="KW-1185">Reference proteome</keyword>
<feature type="non-terminal residue" evidence="2">
    <location>
        <position position="1"/>
    </location>
</feature>
<dbReference type="GeneID" id="19108425"/>
<organism evidence="2 3">
    <name type="scientific">Baudoinia panamericana (strain UAMH 10762)</name>
    <name type="common">Angels' share fungus</name>
    <name type="synonym">Baudoinia compniacensis (strain UAMH 10762)</name>
    <dbReference type="NCBI Taxonomy" id="717646"/>
    <lineage>
        <taxon>Eukaryota</taxon>
        <taxon>Fungi</taxon>
        <taxon>Dikarya</taxon>
        <taxon>Ascomycota</taxon>
        <taxon>Pezizomycotina</taxon>
        <taxon>Dothideomycetes</taxon>
        <taxon>Dothideomycetidae</taxon>
        <taxon>Mycosphaerellales</taxon>
        <taxon>Teratosphaeriaceae</taxon>
        <taxon>Baudoinia</taxon>
    </lineage>
</organism>
<accession>M2N227</accession>
<protein>
    <submittedName>
        <fullName evidence="2">Uncharacterized protein</fullName>
    </submittedName>
</protein>
<keyword evidence="1" id="KW-0812">Transmembrane</keyword>
<gene>
    <name evidence="2" type="ORF">BAUCODRAFT_142540</name>
</gene>
<evidence type="ECO:0000313" key="2">
    <source>
        <dbReference type="EMBL" id="EMC93024.1"/>
    </source>
</evidence>
<dbReference type="AlphaFoldDB" id="M2N227"/>
<evidence type="ECO:0000256" key="1">
    <source>
        <dbReference type="SAM" id="Phobius"/>
    </source>
</evidence>
<dbReference type="Proteomes" id="UP000011761">
    <property type="component" value="Unassembled WGS sequence"/>
</dbReference>
<evidence type="ECO:0000313" key="3">
    <source>
        <dbReference type="Proteomes" id="UP000011761"/>
    </source>
</evidence>
<dbReference type="EMBL" id="KB445561">
    <property type="protein sequence ID" value="EMC93024.1"/>
    <property type="molecule type" value="Genomic_DNA"/>
</dbReference>
<feature type="transmembrane region" description="Helical" evidence="1">
    <location>
        <begin position="15"/>
        <end position="37"/>
    </location>
</feature>
<proteinExistence type="predicted"/>